<dbReference type="Proteomes" id="UP000604046">
    <property type="component" value="Unassembled WGS sequence"/>
</dbReference>
<dbReference type="EMBL" id="CAJNDS010002809">
    <property type="protein sequence ID" value="CAE7605589.1"/>
    <property type="molecule type" value="Genomic_DNA"/>
</dbReference>
<feature type="compositionally biased region" description="Polar residues" evidence="2">
    <location>
        <begin position="14"/>
        <end position="29"/>
    </location>
</feature>
<dbReference type="GO" id="GO:0009507">
    <property type="term" value="C:chloroplast"/>
    <property type="evidence" value="ECO:0007669"/>
    <property type="project" value="TreeGrafter"/>
</dbReference>
<evidence type="ECO:0000259" key="3">
    <source>
        <dbReference type="PROSITE" id="PS50059"/>
    </source>
</evidence>
<dbReference type="Gene3D" id="3.10.50.40">
    <property type="match status" value="1"/>
</dbReference>
<keyword evidence="1" id="KW-0697">Rotamase</keyword>
<evidence type="ECO:0000313" key="5">
    <source>
        <dbReference type="Proteomes" id="UP000604046"/>
    </source>
</evidence>
<keyword evidence="1" id="KW-0413">Isomerase</keyword>
<protein>
    <recommendedName>
        <fullName evidence="1">peptidylprolyl isomerase</fullName>
        <ecNumber evidence="1">5.2.1.8</ecNumber>
    </recommendedName>
</protein>
<dbReference type="PANTHER" id="PTHR47598">
    <property type="entry name" value="PEPTIDYL-PROLYL CIS-TRANS ISOMERASE FKBP17-2, CHLOROPLASTIC"/>
    <property type="match status" value="1"/>
</dbReference>
<comment type="catalytic activity">
    <reaction evidence="1">
        <text>[protein]-peptidylproline (omega=180) = [protein]-peptidylproline (omega=0)</text>
        <dbReference type="Rhea" id="RHEA:16237"/>
        <dbReference type="Rhea" id="RHEA-COMP:10747"/>
        <dbReference type="Rhea" id="RHEA-COMP:10748"/>
        <dbReference type="ChEBI" id="CHEBI:83833"/>
        <dbReference type="ChEBI" id="CHEBI:83834"/>
        <dbReference type="EC" id="5.2.1.8"/>
    </reaction>
</comment>
<dbReference type="InterPro" id="IPR001179">
    <property type="entry name" value="PPIase_FKBP_dom"/>
</dbReference>
<dbReference type="Pfam" id="PF00254">
    <property type="entry name" value="FKBP_C"/>
    <property type="match status" value="1"/>
</dbReference>
<dbReference type="SUPFAM" id="SSF54534">
    <property type="entry name" value="FKBP-like"/>
    <property type="match status" value="1"/>
</dbReference>
<dbReference type="InterPro" id="IPR046357">
    <property type="entry name" value="PPIase_dom_sf"/>
</dbReference>
<dbReference type="AlphaFoldDB" id="A0A812UXT3"/>
<reference evidence="4" key="1">
    <citation type="submission" date="2021-02" db="EMBL/GenBank/DDBJ databases">
        <authorList>
            <person name="Dougan E. K."/>
            <person name="Rhodes N."/>
            <person name="Thang M."/>
            <person name="Chan C."/>
        </authorList>
    </citation>
    <scope>NUCLEOTIDE SEQUENCE</scope>
</reference>
<name>A0A812UXT3_9DINO</name>
<dbReference type="EC" id="5.2.1.8" evidence="1"/>
<gene>
    <name evidence="4" type="primary">FKBP17-2</name>
    <name evidence="4" type="ORF">SNAT2548_LOCUS34443</name>
</gene>
<dbReference type="PANTHER" id="PTHR47598:SF1">
    <property type="entry name" value="PEPTIDYL-PROLYL CIS-TRANS ISOMERASE FKBP17-2, CHLOROPLASTIC"/>
    <property type="match status" value="1"/>
</dbReference>
<proteinExistence type="predicted"/>
<keyword evidence="5" id="KW-1185">Reference proteome</keyword>
<feature type="non-terminal residue" evidence="4">
    <location>
        <position position="199"/>
    </location>
</feature>
<accession>A0A812UXT3</accession>
<dbReference type="PROSITE" id="PS50059">
    <property type="entry name" value="FKBP_PPIASE"/>
    <property type="match status" value="1"/>
</dbReference>
<evidence type="ECO:0000256" key="1">
    <source>
        <dbReference type="PROSITE-ProRule" id="PRU00277"/>
    </source>
</evidence>
<evidence type="ECO:0000256" key="2">
    <source>
        <dbReference type="SAM" id="MobiDB-lite"/>
    </source>
</evidence>
<comment type="caution">
    <text evidence="4">The sequence shown here is derived from an EMBL/GenBank/DDBJ whole genome shotgun (WGS) entry which is preliminary data.</text>
</comment>
<dbReference type="GO" id="GO:0003755">
    <property type="term" value="F:peptidyl-prolyl cis-trans isomerase activity"/>
    <property type="evidence" value="ECO:0007669"/>
    <property type="project" value="UniProtKB-KW"/>
</dbReference>
<sequence>MWPWLPPGIGPNVPGQTLTRPSQPSQNVGQGARPIPRRVGGALIGLGVCLAPRRSSAKAMRSSREVERKKLEDGSEVVRLASGVQYVDLRVGGGEVPELGDVVLAHVKGYLMEKDDPVFVDTYSDGRPLVFSLGTEPQGLTEGLSEALATMKLGSVRVVQVPSYLGYPDGLARAGVKPPLRLPIPRKEGLRYEVELLRC</sequence>
<dbReference type="InterPro" id="IPR053111">
    <property type="entry name" value="Chloro_FKBP-type_PPIase"/>
</dbReference>
<feature type="region of interest" description="Disordered" evidence="2">
    <location>
        <begin position="1"/>
        <end position="35"/>
    </location>
</feature>
<feature type="domain" description="PPIase FKBP-type" evidence="3">
    <location>
        <begin position="100"/>
        <end position="199"/>
    </location>
</feature>
<organism evidence="4 5">
    <name type="scientific">Symbiodinium natans</name>
    <dbReference type="NCBI Taxonomy" id="878477"/>
    <lineage>
        <taxon>Eukaryota</taxon>
        <taxon>Sar</taxon>
        <taxon>Alveolata</taxon>
        <taxon>Dinophyceae</taxon>
        <taxon>Suessiales</taxon>
        <taxon>Symbiodiniaceae</taxon>
        <taxon>Symbiodinium</taxon>
    </lineage>
</organism>
<evidence type="ECO:0000313" key="4">
    <source>
        <dbReference type="EMBL" id="CAE7605589.1"/>
    </source>
</evidence>
<dbReference type="OrthoDB" id="1902587at2759"/>